<dbReference type="SUPFAM" id="SSF54427">
    <property type="entry name" value="NTF2-like"/>
    <property type="match status" value="1"/>
</dbReference>
<evidence type="ECO:0000313" key="2">
    <source>
        <dbReference type="EMBL" id="GAA4910969.1"/>
    </source>
</evidence>
<name>A0ABP9FPY4_9SPHI</name>
<proteinExistence type="predicted"/>
<dbReference type="PANTHER" id="PTHR41252:SF1">
    <property type="entry name" value="BLR2505 PROTEIN"/>
    <property type="match status" value="1"/>
</dbReference>
<dbReference type="PANTHER" id="PTHR41252">
    <property type="entry name" value="BLR2505 PROTEIN"/>
    <property type="match status" value="1"/>
</dbReference>
<feature type="domain" description="SnoaL-like" evidence="1">
    <location>
        <begin position="11"/>
        <end position="103"/>
    </location>
</feature>
<dbReference type="Gene3D" id="3.10.450.50">
    <property type="match status" value="1"/>
</dbReference>
<comment type="caution">
    <text evidence="2">The sequence shown here is derived from an EMBL/GenBank/DDBJ whole genome shotgun (WGS) entry which is preliminary data.</text>
</comment>
<organism evidence="2 3">
    <name type="scientific">Mucilaginibacter defluvii</name>
    <dbReference type="NCBI Taxonomy" id="1196019"/>
    <lineage>
        <taxon>Bacteria</taxon>
        <taxon>Pseudomonadati</taxon>
        <taxon>Bacteroidota</taxon>
        <taxon>Sphingobacteriia</taxon>
        <taxon>Sphingobacteriales</taxon>
        <taxon>Sphingobacteriaceae</taxon>
        <taxon>Mucilaginibacter</taxon>
    </lineage>
</organism>
<reference evidence="3" key="1">
    <citation type="journal article" date="2019" name="Int. J. Syst. Evol. Microbiol.">
        <title>The Global Catalogue of Microorganisms (GCM) 10K type strain sequencing project: providing services to taxonomists for standard genome sequencing and annotation.</title>
        <authorList>
            <consortium name="The Broad Institute Genomics Platform"/>
            <consortium name="The Broad Institute Genome Sequencing Center for Infectious Disease"/>
            <person name="Wu L."/>
            <person name="Ma J."/>
        </authorList>
    </citation>
    <scope>NUCLEOTIDE SEQUENCE [LARGE SCALE GENOMIC DNA]</scope>
    <source>
        <strain evidence="3">JCM 18283</strain>
    </source>
</reference>
<evidence type="ECO:0000259" key="1">
    <source>
        <dbReference type="Pfam" id="PF12680"/>
    </source>
</evidence>
<sequence length="117" mass="13468">MTNIEILVKANQAFSSGNYEELLTYCTEDTKWTYIGDSTLDGKENVYKFLLSAYADTTFGIEKYVEDGETIITIGRIKLMNKDGKLTDSPFCDVWKFRNGKMSQLIRSFASENWFDK</sequence>
<dbReference type="InterPro" id="IPR032710">
    <property type="entry name" value="NTF2-like_dom_sf"/>
</dbReference>
<dbReference type="EMBL" id="BAABJI010000002">
    <property type="protein sequence ID" value="GAA4910969.1"/>
    <property type="molecule type" value="Genomic_DNA"/>
</dbReference>
<keyword evidence="3" id="KW-1185">Reference proteome</keyword>
<dbReference type="RefSeq" id="WP_345330093.1">
    <property type="nucleotide sequence ID" value="NZ_BAABJI010000002.1"/>
</dbReference>
<dbReference type="InterPro" id="IPR037401">
    <property type="entry name" value="SnoaL-like"/>
</dbReference>
<dbReference type="Proteomes" id="UP001501436">
    <property type="component" value="Unassembled WGS sequence"/>
</dbReference>
<dbReference type="Pfam" id="PF12680">
    <property type="entry name" value="SnoaL_2"/>
    <property type="match status" value="1"/>
</dbReference>
<gene>
    <name evidence="2" type="ORF">GCM10023313_12360</name>
</gene>
<evidence type="ECO:0000313" key="3">
    <source>
        <dbReference type="Proteomes" id="UP001501436"/>
    </source>
</evidence>
<protein>
    <recommendedName>
        <fullName evidence="1">SnoaL-like domain-containing protein</fullName>
    </recommendedName>
</protein>
<accession>A0ABP9FPY4</accession>